<keyword evidence="2" id="KW-1185">Reference proteome</keyword>
<dbReference type="OrthoDB" id="6499973at2759"/>
<proteinExistence type="predicted"/>
<accession>A0A1L9V5Y5</accession>
<dbReference type="VEuPathDB" id="FungiDB:ASPGLDRAFT_40019"/>
<gene>
    <name evidence="1" type="ORF">ASPGLDRAFT_40019</name>
</gene>
<dbReference type="Proteomes" id="UP000184300">
    <property type="component" value="Unassembled WGS sequence"/>
</dbReference>
<dbReference type="EMBL" id="KV878919">
    <property type="protein sequence ID" value="OJJ79318.1"/>
    <property type="molecule type" value="Genomic_DNA"/>
</dbReference>
<protein>
    <submittedName>
        <fullName evidence="1">Uncharacterized protein</fullName>
    </submittedName>
</protein>
<dbReference type="RefSeq" id="XP_022396016.1">
    <property type="nucleotide sequence ID" value="XM_022545156.1"/>
</dbReference>
<evidence type="ECO:0000313" key="1">
    <source>
        <dbReference type="EMBL" id="OJJ79318.1"/>
    </source>
</evidence>
<reference evidence="2" key="1">
    <citation type="journal article" date="2017" name="Genome Biol.">
        <title>Comparative genomics reveals high biological diversity and specific adaptations in the industrially and medically important fungal genus Aspergillus.</title>
        <authorList>
            <person name="de Vries R.P."/>
            <person name="Riley R."/>
            <person name="Wiebenga A."/>
            <person name="Aguilar-Osorio G."/>
            <person name="Amillis S."/>
            <person name="Uchima C.A."/>
            <person name="Anderluh G."/>
            <person name="Asadollahi M."/>
            <person name="Askin M."/>
            <person name="Barry K."/>
            <person name="Battaglia E."/>
            <person name="Bayram O."/>
            <person name="Benocci T."/>
            <person name="Braus-Stromeyer S.A."/>
            <person name="Caldana C."/>
            <person name="Canovas D."/>
            <person name="Cerqueira G.C."/>
            <person name="Chen F."/>
            <person name="Chen W."/>
            <person name="Choi C."/>
            <person name="Clum A."/>
            <person name="Dos Santos R.A."/>
            <person name="Damasio A.R."/>
            <person name="Diallinas G."/>
            <person name="Emri T."/>
            <person name="Fekete E."/>
            <person name="Flipphi M."/>
            <person name="Freyberg S."/>
            <person name="Gallo A."/>
            <person name="Gournas C."/>
            <person name="Habgood R."/>
            <person name="Hainaut M."/>
            <person name="Harispe M.L."/>
            <person name="Henrissat B."/>
            <person name="Hilden K.S."/>
            <person name="Hope R."/>
            <person name="Hossain A."/>
            <person name="Karabika E."/>
            <person name="Karaffa L."/>
            <person name="Karanyi Z."/>
            <person name="Krasevec N."/>
            <person name="Kuo A."/>
            <person name="Kusch H."/>
            <person name="LaButti K."/>
            <person name="Lagendijk E.L."/>
            <person name="Lapidus A."/>
            <person name="Levasseur A."/>
            <person name="Lindquist E."/>
            <person name="Lipzen A."/>
            <person name="Logrieco A.F."/>
            <person name="MacCabe A."/>
            <person name="Maekelae M.R."/>
            <person name="Malavazi I."/>
            <person name="Melin P."/>
            <person name="Meyer V."/>
            <person name="Mielnichuk N."/>
            <person name="Miskei M."/>
            <person name="Molnar A.P."/>
            <person name="Mule G."/>
            <person name="Ngan C.Y."/>
            <person name="Orejas M."/>
            <person name="Orosz E."/>
            <person name="Ouedraogo J.P."/>
            <person name="Overkamp K.M."/>
            <person name="Park H.-S."/>
            <person name="Perrone G."/>
            <person name="Piumi F."/>
            <person name="Punt P.J."/>
            <person name="Ram A.F."/>
            <person name="Ramon A."/>
            <person name="Rauscher S."/>
            <person name="Record E."/>
            <person name="Riano-Pachon D.M."/>
            <person name="Robert V."/>
            <person name="Roehrig J."/>
            <person name="Ruller R."/>
            <person name="Salamov A."/>
            <person name="Salih N.S."/>
            <person name="Samson R.A."/>
            <person name="Sandor E."/>
            <person name="Sanguinetti M."/>
            <person name="Schuetze T."/>
            <person name="Sepcic K."/>
            <person name="Shelest E."/>
            <person name="Sherlock G."/>
            <person name="Sophianopoulou V."/>
            <person name="Squina F.M."/>
            <person name="Sun H."/>
            <person name="Susca A."/>
            <person name="Todd R.B."/>
            <person name="Tsang A."/>
            <person name="Unkles S.E."/>
            <person name="van de Wiele N."/>
            <person name="van Rossen-Uffink D."/>
            <person name="Oliveira J.V."/>
            <person name="Vesth T.C."/>
            <person name="Visser J."/>
            <person name="Yu J.-H."/>
            <person name="Zhou M."/>
            <person name="Andersen M.R."/>
            <person name="Archer D.B."/>
            <person name="Baker S.E."/>
            <person name="Benoit I."/>
            <person name="Brakhage A.A."/>
            <person name="Braus G.H."/>
            <person name="Fischer R."/>
            <person name="Frisvad J.C."/>
            <person name="Goldman G.H."/>
            <person name="Houbraken J."/>
            <person name="Oakley B."/>
            <person name="Pocsi I."/>
            <person name="Scazzocchio C."/>
            <person name="Seiboth B."/>
            <person name="vanKuyk P.A."/>
            <person name="Wortman J."/>
            <person name="Dyer P.S."/>
            <person name="Grigoriev I.V."/>
        </authorList>
    </citation>
    <scope>NUCLEOTIDE SEQUENCE [LARGE SCALE GENOMIC DNA]</scope>
    <source>
        <strain evidence="2">CBS 516.65</strain>
    </source>
</reference>
<sequence>MAALAAVGFAAIPPAGSDTKVRNTYGDPPDQLSYFVYCTYNVQQSETYAHLIPDTVPDEPFLERSPAAPSIFDRFVVNRFRSYIEAYFKFYPPKPGSEKFHNGMNLEYIRMAGGASILEAREHIKTRLIPKDDEEAPYMKRYRMFIVIDYESLQSILEGPAPLTEPKGPVELYYNGAMNLYKEKMDREKEMFVKLVDAEYDEACGGIITTSKGRGQLPKDSPHVTVFYGWFKVCPQCLFMMIGNLEIYDGIRGLFNTITDSGCLYNQT</sequence>
<dbReference type="AlphaFoldDB" id="A0A1L9V5Y5"/>
<dbReference type="GeneID" id="34461417"/>
<evidence type="ECO:0000313" key="2">
    <source>
        <dbReference type="Proteomes" id="UP000184300"/>
    </source>
</evidence>
<name>A0A1L9V5Y5_ASPGL</name>
<organism evidence="1 2">
    <name type="scientific">Aspergillus glaucus CBS 516.65</name>
    <dbReference type="NCBI Taxonomy" id="1160497"/>
    <lineage>
        <taxon>Eukaryota</taxon>
        <taxon>Fungi</taxon>
        <taxon>Dikarya</taxon>
        <taxon>Ascomycota</taxon>
        <taxon>Pezizomycotina</taxon>
        <taxon>Eurotiomycetes</taxon>
        <taxon>Eurotiomycetidae</taxon>
        <taxon>Eurotiales</taxon>
        <taxon>Aspergillaceae</taxon>
        <taxon>Aspergillus</taxon>
        <taxon>Aspergillus subgen. Aspergillus</taxon>
    </lineage>
</organism>